<evidence type="ECO:0000313" key="3">
    <source>
        <dbReference type="EMBL" id="KAG9394590.1"/>
    </source>
</evidence>
<sequence>MQEQIAALQRQMRELVDANANLKARIYSAEVDKSLHIIEVAAMKKLNAKLTAEVTQLKETRQDADSTTKALNDELRQAGEELTETKAAAKCARFSLKEQSADNKNEQKTLEEYAARITALEAELKARDAFDAEASHDTETETVQTDEKMLGTIAELREQLAHAHREAEELRSRLSASEARTQPPDAVGTDDAAKATITELNSEVERLKASENEAGARIAALQHEIDVRDADERKTAARSAELEAAVEKITKELRHARSELSELTQSRADITPASLAELVTRAESAEAEAAHAQAQLRQAGSSEDAGTMCEYVQRITALEEELKLVTRDDWGPDDTRASDLARIRQLECALAELEEKIDESTNVAQGLAAEADMPTERGQIPSQEPAADDMDQLQREYAEIRASEASAAEKIAALQHEILICEGEEPNTAARIAALESSLSEANAALARAVADAASVSQSRPEISVDDLEDLKTQLKSAIIERDQALAAAQAAQAFLQQYGADGESSRATIDDYEARIMALEAEVKTLNEDDARNRATADAQLVAAEDRTTELADTVSELEAKLDQALRDNEALRAQQGNKDADVPAQPVVSDGATAAELQAEISRLTASEDAATEKIAALQHEIDVRDADERKTAARSAELEAAVETATRDLDQAKAELAAAEPALRRLARDQVDLEARLKGYETAESSTDDEAMQRITSLEHELVARDLDDAKKQREVSEKIDRLERMLSTAQSMVAEKQAEIDAMARSVPIQSAPAPPPPASDDGVDERIAVLENELRTIHAHAEDDVADHVAATQQEAEKRAAAEAELKAAHDSLAAAQAETESYRETLRALEDSGETSDSAAVARVHELTAELEQQAKFYQSKYAEHAAELASMRAKVDAAHAETVQAKTDAHAGQQSLIEDMASAAAEREQLEHSLEEASGTVIMLKDELLTQTRGTAAEMKTLDSHIARLTRELDETKTTAQEQALEATARHEALSKDLSAALDELTRYKEAHGPLSEPEPSSMPASPRTETMTPTMPPPQVAVDQPSLAARSTPSVPASVKDSLRHRDTRGGRRLSIESPRPPMGDRPHRRAASFLSRHVQRADMAETEREELNAAREHAADIEYQQNIRKTVIASDRTVAQLIETRDQMSEYLASIKGELPADLVNVGQTLVGHIRSISADYPRSLMGDVTDEALSFATDVSLLSTLLSGAVEHQEAKGVSAIAYDAYDEGAIELMIGILRQFKEGCPTFRIALAKPVAYAVAVFAMHSLSSLSLLEDAEHDIVSEANRDAVSVVMSFVPENEVLLVLTDPLLLSSVATALHVLSSVATCSAGRAVLGAPGPVGFLSRLLDLEGDATAAVMARRSACRCLRNIALPGGATNGAIELDTLTKLVYILRTDTDVETLRFATHLMALALRSRRNQQPDFVESMLDMMSPHLTSPDTETCRNAISCLLVLSSSSVSTVTRPDIVAKLPAVLYTHSDPKPVVMALSTIERVIRIGGVGFDSIAHVQGHPLLPKLVNYLVGPSEDLACKASKILVHFYTAPKEGEERAGFEARVAEFVGTATADNTPALTALSQKLPELMSTAIIDHLVAVGTIVAGISTVPACMDEMVSMGIIPLVRSLLSKTFGPTDAFFHQSEGEYPSAAMSTASVRGRSKNTAMHRTAIILAIARNIALDDARLAQLVDVESPVEGLGLDTMLLVAAHAAEPAVADISTIALELLSLVVSQIPVASALNQSHVKVEGVPVIDSVVSELTDAPDPAAVNALCSLCLSAPKARTISLVRRIMAAAVAGHDASACIEAISAVPIEMLADADTPAFLVKLLASTPAPGVPEKAIHQLQLLAEFSKTQCQAAGVMQAVIATETPAVKSAVDSIIRQVYTPGDKNERVLGVVVDCFLADLCNEKWSEFGADIIAAAVDSRALFTSDERLAKLSAALEMCALNEDLAESILSLLEALVETDPSSKKLELTDHPINTALAGLPDVAIFLSVVKKQSRKKGPKDTKLPKVRASELLVAMSKSKPTAAHFKAALKTAADRVK</sequence>
<feature type="compositionally biased region" description="Low complexity" evidence="2">
    <location>
        <begin position="1001"/>
        <end position="1021"/>
    </location>
</feature>
<feature type="region of interest" description="Disordered" evidence="2">
    <location>
        <begin position="162"/>
        <end position="189"/>
    </location>
</feature>
<dbReference type="InterPro" id="IPR011989">
    <property type="entry name" value="ARM-like"/>
</dbReference>
<dbReference type="SUPFAM" id="SSF48371">
    <property type="entry name" value="ARM repeat"/>
    <property type="match status" value="1"/>
</dbReference>
<accession>A0A8J6AYJ6</accession>
<keyword evidence="1" id="KW-0175">Coiled coil</keyword>
<gene>
    <name evidence="3" type="ORF">J8273_3844</name>
</gene>
<feature type="compositionally biased region" description="Basic and acidic residues" evidence="2">
    <location>
        <begin position="826"/>
        <end position="836"/>
    </location>
</feature>
<feature type="region of interest" description="Disordered" evidence="2">
    <location>
        <begin position="998"/>
        <end position="1076"/>
    </location>
</feature>
<keyword evidence="4" id="KW-1185">Reference proteome</keyword>
<feature type="coiled-coil region" evidence="1">
    <location>
        <begin position="716"/>
        <end position="743"/>
    </location>
</feature>
<dbReference type="EMBL" id="JAHDYR010000014">
    <property type="protein sequence ID" value="KAG9394590.1"/>
    <property type="molecule type" value="Genomic_DNA"/>
</dbReference>
<feature type="coiled-coil region" evidence="1">
    <location>
        <begin position="1083"/>
        <end position="1113"/>
    </location>
</feature>
<comment type="caution">
    <text evidence="3">The sequence shown here is derived from an EMBL/GenBank/DDBJ whole genome shotgun (WGS) entry which is preliminary data.</text>
</comment>
<feature type="compositionally biased region" description="Basic and acidic residues" evidence="2">
    <location>
        <begin position="162"/>
        <end position="172"/>
    </location>
</feature>
<feature type="region of interest" description="Disordered" evidence="2">
    <location>
        <begin position="815"/>
        <end position="845"/>
    </location>
</feature>
<evidence type="ECO:0000313" key="4">
    <source>
        <dbReference type="Proteomes" id="UP000717585"/>
    </source>
</evidence>
<proteinExistence type="predicted"/>
<name>A0A8J6AYJ6_9EUKA</name>
<dbReference type="Proteomes" id="UP000717585">
    <property type="component" value="Unassembled WGS sequence"/>
</dbReference>
<dbReference type="PANTHER" id="PTHR43941:SF1">
    <property type="entry name" value="STRUCTURAL MAINTENANCE OF CHROMOSOMES PROTEIN 2"/>
    <property type="match status" value="1"/>
</dbReference>
<evidence type="ECO:0000256" key="2">
    <source>
        <dbReference type="SAM" id="MobiDB-lite"/>
    </source>
</evidence>
<dbReference type="PANTHER" id="PTHR43941">
    <property type="entry name" value="STRUCTURAL MAINTENANCE OF CHROMOSOMES PROTEIN 2"/>
    <property type="match status" value="1"/>
</dbReference>
<feature type="coiled-coil region" evidence="1">
    <location>
        <begin position="1"/>
        <end position="123"/>
    </location>
</feature>
<dbReference type="Gene3D" id="1.25.10.10">
    <property type="entry name" value="Leucine-rich Repeat Variant"/>
    <property type="match status" value="1"/>
</dbReference>
<feature type="coiled-coil region" evidence="1">
    <location>
        <begin position="336"/>
        <end position="686"/>
    </location>
</feature>
<dbReference type="InterPro" id="IPR016024">
    <property type="entry name" value="ARM-type_fold"/>
</dbReference>
<evidence type="ECO:0000256" key="1">
    <source>
        <dbReference type="SAM" id="Coils"/>
    </source>
</evidence>
<protein>
    <submittedName>
        <fullName evidence="3">Chromosome partition protein Smc</fullName>
    </submittedName>
</protein>
<reference evidence="3" key="1">
    <citation type="submission" date="2021-05" db="EMBL/GenBank/DDBJ databases">
        <title>A free-living protist that lacks canonical eukaryotic 1 DNA replication and segregation systems.</title>
        <authorList>
            <person name="Salas-Leiva D.E."/>
            <person name="Tromer E.C."/>
            <person name="Curtis B.A."/>
            <person name="Jerlstrom-Hultqvist J."/>
            <person name="Kolisko M."/>
            <person name="Yi Z."/>
            <person name="Salas-Leiva J.S."/>
            <person name="Gallot-Lavallee L."/>
            <person name="Kops G.J.P.L."/>
            <person name="Archibald J.M."/>
            <person name="Simpson A.G.B."/>
            <person name="Roger A.J."/>
        </authorList>
    </citation>
    <scope>NUCLEOTIDE SEQUENCE</scope>
    <source>
        <strain evidence="3">BICM</strain>
    </source>
</reference>
<feature type="compositionally biased region" description="Basic and acidic residues" evidence="2">
    <location>
        <begin position="1049"/>
        <end position="1058"/>
    </location>
</feature>
<organism evidence="3 4">
    <name type="scientific">Carpediemonas membranifera</name>
    <dbReference type="NCBI Taxonomy" id="201153"/>
    <lineage>
        <taxon>Eukaryota</taxon>
        <taxon>Metamonada</taxon>
        <taxon>Carpediemonas-like organisms</taxon>
        <taxon>Carpediemonas</taxon>
    </lineage>
</organism>